<dbReference type="GO" id="GO:0003964">
    <property type="term" value="F:RNA-directed DNA polymerase activity"/>
    <property type="evidence" value="ECO:0007669"/>
    <property type="project" value="UniProtKB-KW"/>
</dbReference>
<feature type="domain" description="Reverse transcriptase" evidence="1">
    <location>
        <begin position="1"/>
        <end position="184"/>
    </location>
</feature>
<reference evidence="2" key="1">
    <citation type="submission" date="2022-08" db="EMBL/GenBank/DDBJ databases">
        <authorList>
            <person name="Marques A."/>
        </authorList>
    </citation>
    <scope>NUCLEOTIDE SEQUENCE</scope>
    <source>
        <strain evidence="2">RhyPub2mFocal</strain>
        <tissue evidence="2">Leaves</tissue>
    </source>
</reference>
<gene>
    <name evidence="2" type="ORF">LUZ62_054987</name>
</gene>
<dbReference type="PANTHER" id="PTHR33116:SF86">
    <property type="entry name" value="REVERSE TRANSCRIPTASE DOMAIN-CONTAINING PROTEIN"/>
    <property type="match status" value="1"/>
</dbReference>
<keyword evidence="2" id="KW-0808">Transferase</keyword>
<evidence type="ECO:0000313" key="2">
    <source>
        <dbReference type="EMBL" id="KAJ4770730.1"/>
    </source>
</evidence>
<dbReference type="InterPro" id="IPR026960">
    <property type="entry name" value="RVT-Znf"/>
</dbReference>
<dbReference type="InterPro" id="IPR044730">
    <property type="entry name" value="RNase_H-like_dom_plant"/>
</dbReference>
<dbReference type="Pfam" id="PF00078">
    <property type="entry name" value="RVT_1"/>
    <property type="match status" value="1"/>
</dbReference>
<organism evidence="2 3">
    <name type="scientific">Rhynchospora pubera</name>
    <dbReference type="NCBI Taxonomy" id="906938"/>
    <lineage>
        <taxon>Eukaryota</taxon>
        <taxon>Viridiplantae</taxon>
        <taxon>Streptophyta</taxon>
        <taxon>Embryophyta</taxon>
        <taxon>Tracheophyta</taxon>
        <taxon>Spermatophyta</taxon>
        <taxon>Magnoliopsida</taxon>
        <taxon>Liliopsida</taxon>
        <taxon>Poales</taxon>
        <taxon>Cyperaceae</taxon>
        <taxon>Cyperoideae</taxon>
        <taxon>Rhynchosporeae</taxon>
        <taxon>Rhynchospora</taxon>
    </lineage>
</organism>
<comment type="caution">
    <text evidence="2">The sequence shown here is derived from an EMBL/GenBank/DDBJ whole genome shotgun (WGS) entry which is preliminary data.</text>
</comment>
<dbReference type="SUPFAM" id="SSF56672">
    <property type="entry name" value="DNA/RNA polymerases"/>
    <property type="match status" value="1"/>
</dbReference>
<dbReference type="EMBL" id="JAMFTS010000003">
    <property type="protein sequence ID" value="KAJ4770730.1"/>
    <property type="molecule type" value="Genomic_DNA"/>
</dbReference>
<dbReference type="CDD" id="cd06222">
    <property type="entry name" value="RNase_H_like"/>
    <property type="match status" value="1"/>
</dbReference>
<sequence>MLKADITKAFDKLEWGFLQKAMQFLNVPTKIIELLMNAFKQARVTILVNGTGDGFFYPTRGLRQGCPMSPYCFIMVMEMLTRRMNLALLSNQIRGVRLAPACPILTHVLYADDLILIGTTEAQELMQLNQIMKEFGKASGLQINPAKSKIWLSTACDEHDEQRVQQFIRADMAEKEERYLGALLTKNNSGRRTGNMLLERLKAKLTGWRSDMLSHAGRLVLIKSVLLSIPVFFMSVEIIPKGLIKQMESLIAKFFWGKTDKNRYLSLVAWARICQPTDKGGLGVRQLQSFGDALFLKLVWEMMSGSNKIWVQICSGKYFHNLGFWRATNVVGTSPTWRHTVKMREFFKENVKWHLAGGDKVEALSQPWYPNWQVCVQATRRDRKTMVADLFDFTTSEWKRDQLVHLLGEEATNQITSNVQKPVQVQGLEDMLIWNHTRSGRYTAKDGYDALVNNPLAQDVPWQYIWNWKNLIPKVKIFLWRLLVNGLPLANNLHQRIHAIHPRCARCQEENEYTMHCFFFCQSSRMVWFMGNLGIRVENLPLNFAEALEYITRGMNEDAIRIVCYTLWEIWLARNAFLFQQKNFDPVAVCKKVAAWVGTNGQGPNQTPYEHIARVIVPYEFMAREWQVIIDASWELSNKAGGAYLAYESGVLKWIGMEIYQASDPFQSEAMILYSAIIWIRANTGRQDNPMVHIFTDCLNLVTALQEDNLDIIPSWRARPVVARIAHQLSQEGSRISLHHVFREALKPAHNMANLARRRQTSYQGEPIAMLMMEIGMGMHIEDRFFQQVQERPP</sequence>
<dbReference type="InterPro" id="IPR000477">
    <property type="entry name" value="RT_dom"/>
</dbReference>
<dbReference type="InterPro" id="IPR043502">
    <property type="entry name" value="DNA/RNA_pol_sf"/>
</dbReference>
<evidence type="ECO:0000313" key="3">
    <source>
        <dbReference type="Proteomes" id="UP001140206"/>
    </source>
</evidence>
<dbReference type="PANTHER" id="PTHR33116">
    <property type="entry name" value="REVERSE TRANSCRIPTASE ZINC-BINDING DOMAIN-CONTAINING PROTEIN-RELATED-RELATED"/>
    <property type="match status" value="1"/>
</dbReference>
<keyword evidence="2" id="KW-0695">RNA-directed DNA polymerase</keyword>
<dbReference type="PROSITE" id="PS50878">
    <property type="entry name" value="RT_POL"/>
    <property type="match status" value="1"/>
</dbReference>
<dbReference type="AlphaFoldDB" id="A0AAV8DVG2"/>
<dbReference type="Pfam" id="PF13966">
    <property type="entry name" value="zf-RVT"/>
    <property type="match status" value="1"/>
</dbReference>
<proteinExistence type="predicted"/>
<accession>A0AAV8DVG2</accession>
<name>A0AAV8DVG2_9POAL</name>
<protein>
    <submittedName>
        <fullName evidence="2">RNA-directed DNA polymerase (Reverse transcriptase)-related family protein</fullName>
    </submittedName>
</protein>
<keyword evidence="3" id="KW-1185">Reference proteome</keyword>
<evidence type="ECO:0000259" key="1">
    <source>
        <dbReference type="PROSITE" id="PS50878"/>
    </source>
</evidence>
<keyword evidence="2" id="KW-0548">Nucleotidyltransferase</keyword>
<dbReference type="Proteomes" id="UP001140206">
    <property type="component" value="Chromosome 3"/>
</dbReference>